<proteinExistence type="predicted"/>
<dbReference type="EMBL" id="JAATJJ010000002">
    <property type="protein sequence ID" value="NJB72820.1"/>
    <property type="molecule type" value="Genomic_DNA"/>
</dbReference>
<dbReference type="AlphaFoldDB" id="A0A846R0Y4"/>
<evidence type="ECO:0008006" key="3">
    <source>
        <dbReference type="Google" id="ProtNLM"/>
    </source>
</evidence>
<dbReference type="InterPro" id="IPR025255">
    <property type="entry name" value="DUF4202"/>
</dbReference>
<organism evidence="1 2">
    <name type="scientific">Saonia flava</name>
    <dbReference type="NCBI Taxonomy" id="523696"/>
    <lineage>
        <taxon>Bacteria</taxon>
        <taxon>Pseudomonadati</taxon>
        <taxon>Bacteroidota</taxon>
        <taxon>Flavobacteriia</taxon>
        <taxon>Flavobacteriales</taxon>
        <taxon>Flavobacteriaceae</taxon>
        <taxon>Saonia</taxon>
    </lineage>
</organism>
<dbReference type="Pfam" id="PF13875">
    <property type="entry name" value="DUF4202"/>
    <property type="match status" value="1"/>
</dbReference>
<dbReference type="Proteomes" id="UP000590442">
    <property type="component" value="Unassembled WGS sequence"/>
</dbReference>
<keyword evidence="2" id="KW-1185">Reference proteome</keyword>
<name>A0A846R0Y4_9FLAO</name>
<reference evidence="1 2" key="1">
    <citation type="submission" date="2020-03" db="EMBL/GenBank/DDBJ databases">
        <title>Genomic Encyclopedia of Type Strains, Phase IV (KMG-IV): sequencing the most valuable type-strain genomes for metagenomic binning, comparative biology and taxonomic classification.</title>
        <authorList>
            <person name="Goeker M."/>
        </authorList>
    </citation>
    <scope>NUCLEOTIDE SEQUENCE [LARGE SCALE GENOMIC DNA]</scope>
    <source>
        <strain evidence="1 2">DSM 29762</strain>
    </source>
</reference>
<evidence type="ECO:0000313" key="2">
    <source>
        <dbReference type="Proteomes" id="UP000590442"/>
    </source>
</evidence>
<protein>
    <recommendedName>
        <fullName evidence="3">DUF4202 domain-containing protein</fullName>
    </recommendedName>
</protein>
<evidence type="ECO:0000313" key="1">
    <source>
        <dbReference type="EMBL" id="NJB72820.1"/>
    </source>
</evidence>
<sequence length="196" mass="22999">MEASEKLVAAFKYFDEANSKDPNKETYLGKEYPKELLYAIRMTQKLQDFVPNASEALQLTARCQHICRWEIPRDSYPMDRVGYLKWRQDLKKFHAKKASEILEKVGYDDEIINKVAFLLEKKQLKKNHETQTLEDIICLVFLEFYFEDFAKKYSEEKMIDIVQKTWRKMSNNGQEAALKLPLSKDSLDLISKAVVG</sequence>
<dbReference type="RefSeq" id="WP_167966304.1">
    <property type="nucleotide sequence ID" value="NZ_JAATJJ010000002.1"/>
</dbReference>
<gene>
    <name evidence="1" type="ORF">GGR42_003311</name>
</gene>
<accession>A0A846R0Y4</accession>
<dbReference type="PANTHER" id="PTHR41729">
    <property type="entry name" value="GLUTAMYL-TRNA SYNTHETASE"/>
    <property type="match status" value="1"/>
</dbReference>
<dbReference type="PANTHER" id="PTHR41729:SF1">
    <property type="entry name" value="GLUTAMYL-TRNA SYNTHETASE"/>
    <property type="match status" value="1"/>
</dbReference>
<comment type="caution">
    <text evidence="1">The sequence shown here is derived from an EMBL/GenBank/DDBJ whole genome shotgun (WGS) entry which is preliminary data.</text>
</comment>